<sequence length="107" mass="11685">MPGCTALKPASEVSTLLDISNTYVIEKDSSTKLGIKRFPKNTYCDDASSKSDFSADSSNNYEPSSDEESLNSETEKVGQELPNILEATECKENSPNSKKGKQKITQN</sequence>
<evidence type="ECO:0000313" key="2">
    <source>
        <dbReference type="EMBL" id="CAH1113464.1"/>
    </source>
</evidence>
<accession>A0A9P0GH45</accession>
<feature type="compositionally biased region" description="Basic residues" evidence="1">
    <location>
        <begin position="98"/>
        <end position="107"/>
    </location>
</feature>
<name>A0A9P0GH45_9CUCU</name>
<gene>
    <name evidence="2" type="ORF">PSYICH_LOCUS13701</name>
</gene>
<proteinExistence type="predicted"/>
<protein>
    <submittedName>
        <fullName evidence="2">Uncharacterized protein</fullName>
    </submittedName>
</protein>
<dbReference type="Proteomes" id="UP001153636">
    <property type="component" value="Chromosome 7"/>
</dbReference>
<dbReference type="EMBL" id="OV651819">
    <property type="protein sequence ID" value="CAH1113464.1"/>
    <property type="molecule type" value="Genomic_DNA"/>
</dbReference>
<reference evidence="2" key="1">
    <citation type="submission" date="2022-01" db="EMBL/GenBank/DDBJ databases">
        <authorList>
            <person name="King R."/>
        </authorList>
    </citation>
    <scope>NUCLEOTIDE SEQUENCE</scope>
</reference>
<keyword evidence="3" id="KW-1185">Reference proteome</keyword>
<organism evidence="2 3">
    <name type="scientific">Psylliodes chrysocephalus</name>
    <dbReference type="NCBI Taxonomy" id="3402493"/>
    <lineage>
        <taxon>Eukaryota</taxon>
        <taxon>Metazoa</taxon>
        <taxon>Ecdysozoa</taxon>
        <taxon>Arthropoda</taxon>
        <taxon>Hexapoda</taxon>
        <taxon>Insecta</taxon>
        <taxon>Pterygota</taxon>
        <taxon>Neoptera</taxon>
        <taxon>Endopterygota</taxon>
        <taxon>Coleoptera</taxon>
        <taxon>Polyphaga</taxon>
        <taxon>Cucujiformia</taxon>
        <taxon>Chrysomeloidea</taxon>
        <taxon>Chrysomelidae</taxon>
        <taxon>Galerucinae</taxon>
        <taxon>Alticini</taxon>
        <taxon>Psylliodes</taxon>
    </lineage>
</organism>
<dbReference type="AlphaFoldDB" id="A0A9P0GH45"/>
<feature type="region of interest" description="Disordered" evidence="1">
    <location>
        <begin position="44"/>
        <end position="107"/>
    </location>
</feature>
<evidence type="ECO:0000256" key="1">
    <source>
        <dbReference type="SAM" id="MobiDB-lite"/>
    </source>
</evidence>
<evidence type="ECO:0000313" key="3">
    <source>
        <dbReference type="Proteomes" id="UP001153636"/>
    </source>
</evidence>